<name>A0ABY6HII5_9FIRM</name>
<gene>
    <name evidence="2" type="ORF">LNN31_07920</name>
</gene>
<accession>A0ABY6HII5</accession>
<dbReference type="Proteomes" id="UP001163550">
    <property type="component" value="Chromosome"/>
</dbReference>
<reference evidence="2" key="1">
    <citation type="submission" date="2021-11" db="EMBL/GenBank/DDBJ databases">
        <title>Isoprene-degrading acetogen.</title>
        <authorList>
            <person name="Yang Y."/>
            <person name="Jin H."/>
            <person name="Yan J."/>
        </authorList>
    </citation>
    <scope>NUCLEOTIDE SEQUENCE</scope>
    <source>
        <strain evidence="2">Berkeley</strain>
    </source>
</reference>
<keyword evidence="3" id="KW-1185">Reference proteome</keyword>
<dbReference type="Pfam" id="PF20612">
    <property type="entry name" value="SHOCT_2"/>
    <property type="match status" value="1"/>
</dbReference>
<proteinExistence type="predicted"/>
<protein>
    <recommendedName>
        <fullName evidence="1">SHOCT-like domain-containing protein</fullName>
    </recommendedName>
</protein>
<evidence type="ECO:0000313" key="3">
    <source>
        <dbReference type="Proteomes" id="UP001163550"/>
    </source>
</evidence>
<evidence type="ECO:0000313" key="2">
    <source>
        <dbReference type="EMBL" id="UYO64334.1"/>
    </source>
</evidence>
<feature type="domain" description="SHOCT-like" evidence="1">
    <location>
        <begin position="1"/>
        <end position="51"/>
    </location>
</feature>
<dbReference type="InterPro" id="IPR046749">
    <property type="entry name" value="SHOCT_2"/>
</dbReference>
<sequence>MTKEQFDQEKNYRISVILSKELMSKGLITNEEFDRLDTMLLEKYQPIISSL</sequence>
<dbReference type="RefSeq" id="WP_228882077.1">
    <property type="nucleotide sequence ID" value="NZ_CABIIK010000043.1"/>
</dbReference>
<evidence type="ECO:0000259" key="1">
    <source>
        <dbReference type="Pfam" id="PF20612"/>
    </source>
</evidence>
<dbReference type="EMBL" id="CP087994">
    <property type="protein sequence ID" value="UYO64334.1"/>
    <property type="molecule type" value="Genomic_DNA"/>
</dbReference>
<organism evidence="2 3">
    <name type="scientific">Acetobacterium wieringae</name>
    <dbReference type="NCBI Taxonomy" id="52694"/>
    <lineage>
        <taxon>Bacteria</taxon>
        <taxon>Bacillati</taxon>
        <taxon>Bacillota</taxon>
        <taxon>Clostridia</taxon>
        <taxon>Eubacteriales</taxon>
        <taxon>Eubacteriaceae</taxon>
        <taxon>Acetobacterium</taxon>
    </lineage>
</organism>